<dbReference type="Gene3D" id="1.20.1280.50">
    <property type="match status" value="1"/>
</dbReference>
<dbReference type="PANTHER" id="PTHR31639:SF162">
    <property type="entry name" value="OS09G0454300 PROTEIN"/>
    <property type="match status" value="1"/>
</dbReference>
<evidence type="ECO:0000313" key="2">
    <source>
        <dbReference type="EMBL" id="KAK1287975.1"/>
    </source>
</evidence>
<name>A0AAV9CH54_ACOCL</name>
<feature type="domain" description="F-box" evidence="1">
    <location>
        <begin position="51"/>
        <end position="84"/>
    </location>
</feature>
<comment type="caution">
    <text evidence="2">The sequence shown here is derived from an EMBL/GenBank/DDBJ whole genome shotgun (WGS) entry which is preliminary data.</text>
</comment>
<evidence type="ECO:0000259" key="1">
    <source>
        <dbReference type="Pfam" id="PF12937"/>
    </source>
</evidence>
<proteinExistence type="predicted"/>
<keyword evidence="3" id="KW-1185">Reference proteome</keyword>
<dbReference type="InterPro" id="IPR036047">
    <property type="entry name" value="F-box-like_dom_sf"/>
</dbReference>
<dbReference type="SUPFAM" id="SSF52047">
    <property type="entry name" value="RNI-like"/>
    <property type="match status" value="1"/>
</dbReference>
<accession>A0AAV9CH54</accession>
<organism evidence="2 3">
    <name type="scientific">Acorus calamus</name>
    <name type="common">Sweet flag</name>
    <dbReference type="NCBI Taxonomy" id="4465"/>
    <lineage>
        <taxon>Eukaryota</taxon>
        <taxon>Viridiplantae</taxon>
        <taxon>Streptophyta</taxon>
        <taxon>Embryophyta</taxon>
        <taxon>Tracheophyta</taxon>
        <taxon>Spermatophyta</taxon>
        <taxon>Magnoliopsida</taxon>
        <taxon>Liliopsida</taxon>
        <taxon>Acoraceae</taxon>
        <taxon>Acorus</taxon>
    </lineage>
</organism>
<evidence type="ECO:0000313" key="3">
    <source>
        <dbReference type="Proteomes" id="UP001180020"/>
    </source>
</evidence>
<dbReference type="InterPro" id="IPR001810">
    <property type="entry name" value="F-box_dom"/>
</dbReference>
<gene>
    <name evidence="2" type="ORF">QJS10_CPB19g01803</name>
</gene>
<sequence length="396" mass="45012">MMRLIEGPLIKRTRKIQAPQHTLQGDRIRDPFEGIKESQLRLLLIESLPMDALPDAVVQYILSHMKDAKDVARCSCVSRRWREFMPLVRSLYFPRSSHYDAHHTNCDQAIGRLICSTSLLEELILHCPFSSPNLAPWLMSTGRSLRQLDLRVDGERQTDLGCIGAAHGLESLKLWGAVMGGSPDWAMFPRLTSLEIVGSTLKDGALAGCLEACPNLIELALLGCDGSVYEVEFGEIANLEFLTLRGVQWRWAAVKSILKRASNVKHLFMKIEFSGDFAKLQPFPHVGLVEFFNSHPYLRSFEIHGAMFAALYLKKSLISVDSEFKIPYLEEVRITVRSPLNVEQKMNTLESLLESSPMLRKMVIKILHMNTHDNENTFFEKVCRFARENKNIVQLE</sequence>
<dbReference type="EMBL" id="JAUJYO010000019">
    <property type="protein sequence ID" value="KAK1287975.1"/>
    <property type="molecule type" value="Genomic_DNA"/>
</dbReference>
<dbReference type="Proteomes" id="UP001180020">
    <property type="component" value="Unassembled WGS sequence"/>
</dbReference>
<dbReference type="Gene3D" id="3.80.10.10">
    <property type="entry name" value="Ribonuclease Inhibitor"/>
    <property type="match status" value="1"/>
</dbReference>
<dbReference type="SUPFAM" id="SSF81383">
    <property type="entry name" value="F-box domain"/>
    <property type="match status" value="1"/>
</dbReference>
<dbReference type="AlphaFoldDB" id="A0AAV9CH54"/>
<dbReference type="Pfam" id="PF12937">
    <property type="entry name" value="F-box-like"/>
    <property type="match status" value="1"/>
</dbReference>
<protein>
    <submittedName>
        <fullName evidence="2">F-box protein</fullName>
    </submittedName>
</protein>
<dbReference type="InterPro" id="IPR032675">
    <property type="entry name" value="LRR_dom_sf"/>
</dbReference>
<reference evidence="2" key="1">
    <citation type="journal article" date="2023" name="Nat. Commun.">
        <title>Diploid and tetraploid genomes of Acorus and the evolution of monocots.</title>
        <authorList>
            <person name="Ma L."/>
            <person name="Liu K.W."/>
            <person name="Li Z."/>
            <person name="Hsiao Y.Y."/>
            <person name="Qi Y."/>
            <person name="Fu T."/>
            <person name="Tang G.D."/>
            <person name="Zhang D."/>
            <person name="Sun W.H."/>
            <person name="Liu D.K."/>
            <person name="Li Y."/>
            <person name="Chen G.Z."/>
            <person name="Liu X.D."/>
            <person name="Liao X.Y."/>
            <person name="Jiang Y.T."/>
            <person name="Yu X."/>
            <person name="Hao Y."/>
            <person name="Huang J."/>
            <person name="Zhao X.W."/>
            <person name="Ke S."/>
            <person name="Chen Y.Y."/>
            <person name="Wu W.L."/>
            <person name="Hsu J.L."/>
            <person name="Lin Y.F."/>
            <person name="Huang M.D."/>
            <person name="Li C.Y."/>
            <person name="Huang L."/>
            <person name="Wang Z.W."/>
            <person name="Zhao X."/>
            <person name="Zhong W.Y."/>
            <person name="Peng D.H."/>
            <person name="Ahmad S."/>
            <person name="Lan S."/>
            <person name="Zhang J.S."/>
            <person name="Tsai W.C."/>
            <person name="Van de Peer Y."/>
            <person name="Liu Z.J."/>
        </authorList>
    </citation>
    <scope>NUCLEOTIDE SEQUENCE</scope>
    <source>
        <strain evidence="2">CP</strain>
    </source>
</reference>
<reference evidence="2" key="2">
    <citation type="submission" date="2023-06" db="EMBL/GenBank/DDBJ databases">
        <authorList>
            <person name="Ma L."/>
            <person name="Liu K.-W."/>
            <person name="Li Z."/>
            <person name="Hsiao Y.-Y."/>
            <person name="Qi Y."/>
            <person name="Fu T."/>
            <person name="Tang G."/>
            <person name="Zhang D."/>
            <person name="Sun W.-H."/>
            <person name="Liu D.-K."/>
            <person name="Li Y."/>
            <person name="Chen G.-Z."/>
            <person name="Liu X.-D."/>
            <person name="Liao X.-Y."/>
            <person name="Jiang Y.-T."/>
            <person name="Yu X."/>
            <person name="Hao Y."/>
            <person name="Huang J."/>
            <person name="Zhao X.-W."/>
            <person name="Ke S."/>
            <person name="Chen Y.-Y."/>
            <person name="Wu W.-L."/>
            <person name="Hsu J.-L."/>
            <person name="Lin Y.-F."/>
            <person name="Huang M.-D."/>
            <person name="Li C.-Y."/>
            <person name="Huang L."/>
            <person name="Wang Z.-W."/>
            <person name="Zhao X."/>
            <person name="Zhong W.-Y."/>
            <person name="Peng D.-H."/>
            <person name="Ahmad S."/>
            <person name="Lan S."/>
            <person name="Zhang J.-S."/>
            <person name="Tsai W.-C."/>
            <person name="Van De Peer Y."/>
            <person name="Liu Z.-J."/>
        </authorList>
    </citation>
    <scope>NUCLEOTIDE SEQUENCE</scope>
    <source>
        <strain evidence="2">CP</strain>
        <tissue evidence="2">Leaves</tissue>
    </source>
</reference>
<dbReference type="PANTHER" id="PTHR31639">
    <property type="entry name" value="F-BOX PROTEIN-LIKE"/>
    <property type="match status" value="1"/>
</dbReference>